<keyword evidence="5" id="KW-0547">Nucleotide-binding</keyword>
<dbReference type="InterPro" id="IPR018484">
    <property type="entry name" value="FGGY_N"/>
</dbReference>
<evidence type="ECO:0000259" key="9">
    <source>
        <dbReference type="Pfam" id="PF00370"/>
    </source>
</evidence>
<dbReference type="InterPro" id="IPR043129">
    <property type="entry name" value="ATPase_NBD"/>
</dbReference>
<keyword evidence="7" id="KW-0067">ATP-binding</keyword>
<dbReference type="GO" id="GO:0046167">
    <property type="term" value="P:glycerol-3-phosphate biosynthetic process"/>
    <property type="evidence" value="ECO:0007669"/>
    <property type="project" value="TreeGrafter"/>
</dbReference>
<dbReference type="PANTHER" id="PTHR10196">
    <property type="entry name" value="SUGAR KINASE"/>
    <property type="match status" value="1"/>
</dbReference>
<keyword evidence="6 12" id="KW-0418">Kinase</keyword>
<dbReference type="GO" id="GO:0006641">
    <property type="term" value="P:triglyceride metabolic process"/>
    <property type="evidence" value="ECO:0007669"/>
    <property type="project" value="TreeGrafter"/>
</dbReference>
<dbReference type="InterPro" id="IPR018485">
    <property type="entry name" value="FGGY_C"/>
</dbReference>
<dbReference type="EC" id="2.7.1.30" evidence="3"/>
<keyword evidence="4" id="KW-0808">Transferase</keyword>
<protein>
    <recommendedName>
        <fullName evidence="3">glycerol kinase</fullName>
        <ecNumber evidence="3">2.7.1.30</ecNumber>
    </recommendedName>
    <alternativeName>
        <fullName evidence="8">ATP:glycerol 3-phosphotransferase</fullName>
    </alternativeName>
</protein>
<dbReference type="Pfam" id="PF02782">
    <property type="entry name" value="FGGY_C"/>
    <property type="match status" value="1"/>
</dbReference>
<feature type="domain" description="Carbohydrate kinase FGGY C-terminal" evidence="10">
    <location>
        <begin position="263"/>
        <end position="452"/>
    </location>
</feature>
<dbReference type="PROSITE" id="PS00933">
    <property type="entry name" value="FGGY_KINASES_1"/>
    <property type="match status" value="1"/>
</dbReference>
<dbReference type="InterPro" id="IPR018483">
    <property type="entry name" value="Carb_kinase_FGGY_CS"/>
</dbReference>
<dbReference type="PIRSF" id="PIRSF000538">
    <property type="entry name" value="GlpK"/>
    <property type="match status" value="1"/>
</dbReference>
<evidence type="ECO:0000256" key="7">
    <source>
        <dbReference type="ARBA" id="ARBA00022840"/>
    </source>
</evidence>
<dbReference type="GO" id="GO:0019563">
    <property type="term" value="P:glycerol catabolic process"/>
    <property type="evidence" value="ECO:0007669"/>
    <property type="project" value="UniProtKB-UniPathway"/>
</dbReference>
<dbReference type="PANTHER" id="PTHR10196:SF69">
    <property type="entry name" value="GLYCEROL KINASE"/>
    <property type="match status" value="1"/>
</dbReference>
<organism evidence="12">
    <name type="scientific">Theileria annulata</name>
    <dbReference type="NCBI Taxonomy" id="5874"/>
    <lineage>
        <taxon>Eukaryota</taxon>
        <taxon>Sar</taxon>
        <taxon>Alveolata</taxon>
        <taxon>Apicomplexa</taxon>
        <taxon>Aconoidasida</taxon>
        <taxon>Piroplasmida</taxon>
        <taxon>Theileriidae</taxon>
        <taxon>Theileria</taxon>
    </lineage>
</organism>
<dbReference type="VEuPathDB" id="PiroplasmaDB:TA14775"/>
<evidence type="ECO:0000256" key="6">
    <source>
        <dbReference type="ARBA" id="ARBA00022777"/>
    </source>
</evidence>
<evidence type="ECO:0000256" key="3">
    <source>
        <dbReference type="ARBA" id="ARBA00012099"/>
    </source>
</evidence>
<gene>
    <name evidence="11" type="ORF">TAT_000144200</name>
    <name evidence="12" type="ORF">TAV_000144200</name>
</gene>
<dbReference type="EMBL" id="UIVS01000002">
    <property type="protein sequence ID" value="SVP91255.1"/>
    <property type="molecule type" value="Genomic_DNA"/>
</dbReference>
<dbReference type="UniPathway" id="UPA00618">
    <property type="reaction ID" value="UER00672"/>
</dbReference>
<comment type="pathway">
    <text evidence="1">Polyol metabolism; glycerol degradation via glycerol kinase pathway; sn-glycerol 3-phosphate from glycerol: step 1/1.</text>
</comment>
<evidence type="ECO:0000256" key="8">
    <source>
        <dbReference type="ARBA" id="ARBA00043149"/>
    </source>
</evidence>
<evidence type="ECO:0000259" key="10">
    <source>
        <dbReference type="Pfam" id="PF02782"/>
    </source>
</evidence>
<evidence type="ECO:0000313" key="11">
    <source>
        <dbReference type="EMBL" id="SVP90731.1"/>
    </source>
</evidence>
<dbReference type="GO" id="GO:0004370">
    <property type="term" value="F:glycerol kinase activity"/>
    <property type="evidence" value="ECO:0007669"/>
    <property type="project" value="UniProtKB-EC"/>
</dbReference>
<name>A0A3B0MN86_THEAN</name>
<evidence type="ECO:0000313" key="12">
    <source>
        <dbReference type="EMBL" id="SVP91255.1"/>
    </source>
</evidence>
<evidence type="ECO:0000256" key="5">
    <source>
        <dbReference type="ARBA" id="ARBA00022741"/>
    </source>
</evidence>
<feature type="domain" description="Carbohydrate kinase FGGY N-terminal" evidence="9">
    <location>
        <begin position="7"/>
        <end position="253"/>
    </location>
</feature>
<dbReference type="GO" id="GO:0005739">
    <property type="term" value="C:mitochondrion"/>
    <property type="evidence" value="ECO:0007669"/>
    <property type="project" value="TreeGrafter"/>
</dbReference>
<evidence type="ECO:0000256" key="2">
    <source>
        <dbReference type="ARBA" id="ARBA00009156"/>
    </source>
</evidence>
<dbReference type="SUPFAM" id="SSF53067">
    <property type="entry name" value="Actin-like ATPase domain"/>
    <property type="match status" value="2"/>
</dbReference>
<dbReference type="InterPro" id="IPR000577">
    <property type="entry name" value="Carb_kinase_FGGY"/>
</dbReference>
<dbReference type="EMBL" id="UIVT01000002">
    <property type="protein sequence ID" value="SVP90731.1"/>
    <property type="molecule type" value="Genomic_DNA"/>
</dbReference>
<dbReference type="GO" id="GO:0005524">
    <property type="term" value="F:ATP binding"/>
    <property type="evidence" value="ECO:0007669"/>
    <property type="project" value="UniProtKB-KW"/>
</dbReference>
<proteinExistence type="inferred from homology"/>
<evidence type="ECO:0000256" key="1">
    <source>
        <dbReference type="ARBA" id="ARBA00005190"/>
    </source>
</evidence>
<comment type="similarity">
    <text evidence="2">Belongs to the FGGY kinase family.</text>
</comment>
<evidence type="ECO:0000256" key="4">
    <source>
        <dbReference type="ARBA" id="ARBA00022679"/>
    </source>
</evidence>
<dbReference type="Pfam" id="PF00370">
    <property type="entry name" value="FGGY_N"/>
    <property type="match status" value="1"/>
</dbReference>
<reference evidence="12" key="1">
    <citation type="submission" date="2018-07" db="EMBL/GenBank/DDBJ databases">
        <authorList>
            <person name="Quirk P.G."/>
            <person name="Krulwich T.A."/>
        </authorList>
    </citation>
    <scope>NUCLEOTIDE SEQUENCE</scope>
    <source>
        <strain evidence="12">Anand</strain>
    </source>
</reference>
<dbReference type="AlphaFoldDB" id="A0A3B0MN86"/>
<accession>A0A3B0MN86</accession>
<dbReference type="Gene3D" id="3.30.420.40">
    <property type="match status" value="2"/>
</dbReference>
<sequence length="503" mass="56064">MDTVKVIASIDQGTQSTRCTLYDSSMNILASSKSKHTQYHPKSGWCEHDANEIMDSVYNTMNECIRKLKEKVPNFLLVGVGVTNQRETVVVWDKDTGKPLHNAIVWLDIRAGTEANKMVELYGSDRHFYHINGLLISSYFSAFKLKWMSNNLDWFDKRVREESNLTGEFLTDITNASRTFLMDINTENWSTEMLKYFRFYLKKCRIFGLTGNLLPKIRPNCSDFGTINNEKVPGFKGVKILGSAGDQQASCIGQGLFENLATKCTFGTGAFILTNTGSKKVMSTGGLLCTPCYKLSPTTPTVFALEGSIAIAGAGITWLQDMGLLSDPSEISEILRKIKSSDGVVFAPAFSGLFAPRWRNDARGSIMGMTQHTERGHIVRAYCESIGLQLYEIIHSFLSDTGLLSIPYINVDGGLSQNSELVQLISDLTNTRLERPENPEITSLGAGLLAGLEAKLWNDLTEVKKITNGSSKTVWDPTMSAEQRMTIIKYWNLGIERSLSWRL</sequence>